<sequence length="139" mass="15003">MVDEVRVLRLLRAVSDDLAVLRMEAAAGADRRADPIWMRGVKYTFVTAIEACVDVAHHVCATQGWGPPRDNGDALRLLGAHGVLTDDLAAAMRRAAGFRNVLVHDYAAVDDGVVLSRLADPTDLQHYITAVTGWLPSAS</sequence>
<gene>
    <name evidence="4" type="ORF">I4I82_07280</name>
</gene>
<evidence type="ECO:0000256" key="1">
    <source>
        <dbReference type="ARBA" id="ARBA00022649"/>
    </source>
</evidence>
<dbReference type="PANTHER" id="PTHR33397">
    <property type="entry name" value="UPF0331 PROTEIN YUTE"/>
    <property type="match status" value="1"/>
</dbReference>
<dbReference type="InterPro" id="IPR008201">
    <property type="entry name" value="HepT-like"/>
</dbReference>
<accession>A0ABS6U6G0</accession>
<organism evidence="4 5">
    <name type="scientific">Pseudonocardia oceani</name>
    <dbReference type="NCBI Taxonomy" id="2792013"/>
    <lineage>
        <taxon>Bacteria</taxon>
        <taxon>Bacillati</taxon>
        <taxon>Actinomycetota</taxon>
        <taxon>Actinomycetes</taxon>
        <taxon>Pseudonocardiales</taxon>
        <taxon>Pseudonocardiaceae</taxon>
        <taxon>Pseudonocardia</taxon>
    </lineage>
</organism>
<keyword evidence="3" id="KW-0378">Hydrolase</keyword>
<dbReference type="RefSeq" id="WP_218595551.1">
    <property type="nucleotide sequence ID" value="NZ_JADQDE010000056.1"/>
</dbReference>
<dbReference type="NCBIfam" id="NF047751">
    <property type="entry name" value="HepT_toxin"/>
    <property type="match status" value="1"/>
</dbReference>
<dbReference type="Pfam" id="PF01934">
    <property type="entry name" value="HepT-like"/>
    <property type="match status" value="1"/>
</dbReference>
<dbReference type="EMBL" id="JADQDF010000001">
    <property type="protein sequence ID" value="MBW0127484.1"/>
    <property type="molecule type" value="Genomic_DNA"/>
</dbReference>
<keyword evidence="5" id="KW-1185">Reference proteome</keyword>
<reference evidence="4 5" key="1">
    <citation type="submission" date="2020-11" db="EMBL/GenBank/DDBJ databases">
        <title>Pseudonocardia abyssalis sp. nov. and Pseudonocardia oceani sp. nov., description and phylogenomic analysis of two novel actinomycetes isolated from the deep Southern Ocean.</title>
        <authorList>
            <person name="Parra J."/>
        </authorList>
    </citation>
    <scope>NUCLEOTIDE SEQUENCE [LARGE SCALE GENOMIC DNA]</scope>
    <source>
        <strain evidence="5">KRD185</strain>
    </source>
</reference>
<protein>
    <submittedName>
        <fullName evidence="4">DUF86 domain-containing protein</fullName>
    </submittedName>
</protein>
<evidence type="ECO:0000313" key="4">
    <source>
        <dbReference type="EMBL" id="MBW0127484.1"/>
    </source>
</evidence>
<dbReference type="PANTHER" id="PTHR33397:SF5">
    <property type="entry name" value="RNASE YUTE-RELATED"/>
    <property type="match status" value="1"/>
</dbReference>
<name>A0ABS6U6G0_9PSEU</name>
<evidence type="ECO:0000313" key="5">
    <source>
        <dbReference type="Proteomes" id="UP000694300"/>
    </source>
</evidence>
<dbReference type="InterPro" id="IPR052379">
    <property type="entry name" value="Type_VII_TA_RNase"/>
</dbReference>
<dbReference type="Proteomes" id="UP000694300">
    <property type="component" value="Unassembled WGS sequence"/>
</dbReference>
<comment type="caution">
    <text evidence="4">The sequence shown here is derived from an EMBL/GenBank/DDBJ whole genome shotgun (WGS) entry which is preliminary data.</text>
</comment>
<keyword evidence="1" id="KW-1277">Toxin-antitoxin system</keyword>
<evidence type="ECO:0000256" key="2">
    <source>
        <dbReference type="ARBA" id="ARBA00022722"/>
    </source>
</evidence>
<evidence type="ECO:0000256" key="3">
    <source>
        <dbReference type="ARBA" id="ARBA00022801"/>
    </source>
</evidence>
<keyword evidence="2" id="KW-0540">Nuclease</keyword>
<proteinExistence type="predicted"/>